<dbReference type="PROSITE" id="PS50198">
    <property type="entry name" value="PPIC_PPIASE_2"/>
    <property type="match status" value="1"/>
</dbReference>
<dbReference type="Gene3D" id="3.10.50.40">
    <property type="match status" value="1"/>
</dbReference>
<name>A0A6P8JW43_DROMA</name>
<evidence type="ECO:0000313" key="8">
    <source>
        <dbReference type="RefSeq" id="XP_033161082.1"/>
    </source>
</evidence>
<dbReference type="Pfam" id="PF00639">
    <property type="entry name" value="Rotamase"/>
    <property type="match status" value="1"/>
</dbReference>
<evidence type="ECO:0000313" key="7">
    <source>
        <dbReference type="Proteomes" id="UP000515162"/>
    </source>
</evidence>
<dbReference type="GO" id="GO:0080090">
    <property type="term" value="P:regulation of primary metabolic process"/>
    <property type="evidence" value="ECO:0007669"/>
    <property type="project" value="UniProtKB-ARBA"/>
</dbReference>
<dbReference type="GeneID" id="117141637"/>
<dbReference type="SUPFAM" id="SSF54534">
    <property type="entry name" value="FKBP-like"/>
    <property type="match status" value="1"/>
</dbReference>
<dbReference type="Proteomes" id="UP000515162">
    <property type="component" value="Chromosome 3L"/>
</dbReference>
<organism evidence="7 8">
    <name type="scientific">Drosophila mauritiana</name>
    <name type="common">Fruit fly</name>
    <dbReference type="NCBI Taxonomy" id="7226"/>
    <lineage>
        <taxon>Eukaryota</taxon>
        <taxon>Metazoa</taxon>
        <taxon>Ecdysozoa</taxon>
        <taxon>Arthropoda</taxon>
        <taxon>Hexapoda</taxon>
        <taxon>Insecta</taxon>
        <taxon>Pterygota</taxon>
        <taxon>Neoptera</taxon>
        <taxon>Endopterygota</taxon>
        <taxon>Diptera</taxon>
        <taxon>Brachycera</taxon>
        <taxon>Muscomorpha</taxon>
        <taxon>Ephydroidea</taxon>
        <taxon>Drosophilidae</taxon>
        <taxon>Drosophila</taxon>
        <taxon>Sophophora</taxon>
    </lineage>
</organism>
<dbReference type="InterPro" id="IPR046357">
    <property type="entry name" value="PPIase_dom_sf"/>
</dbReference>
<dbReference type="SUPFAM" id="SSF51045">
    <property type="entry name" value="WW domain"/>
    <property type="match status" value="1"/>
</dbReference>
<dbReference type="InterPro" id="IPR036020">
    <property type="entry name" value="WW_dom_sf"/>
</dbReference>
<evidence type="ECO:0000256" key="3">
    <source>
        <dbReference type="ARBA" id="ARBA00023110"/>
    </source>
</evidence>
<dbReference type="AlphaFoldDB" id="A0A6P8JW43"/>
<reference evidence="8" key="1">
    <citation type="submission" date="2025-08" db="UniProtKB">
        <authorList>
            <consortium name="RefSeq"/>
        </authorList>
    </citation>
    <scope>IDENTIFICATION</scope>
    <source>
        <strain evidence="8">Mau12</strain>
        <tissue evidence="8">Whole Body</tissue>
    </source>
</reference>
<dbReference type="GO" id="GO:0003755">
    <property type="term" value="F:peptidyl-prolyl cis-trans isomerase activity"/>
    <property type="evidence" value="ECO:0007669"/>
    <property type="project" value="UniProtKB-KW"/>
</dbReference>
<dbReference type="GO" id="GO:0005634">
    <property type="term" value="C:nucleus"/>
    <property type="evidence" value="ECO:0007669"/>
    <property type="project" value="TreeGrafter"/>
</dbReference>
<dbReference type="PANTHER" id="PTHR10657">
    <property type="entry name" value="PEPTIDYL-PROLYL CIS-TRANS ISOMERASE"/>
    <property type="match status" value="1"/>
</dbReference>
<keyword evidence="7" id="KW-1185">Reference proteome</keyword>
<dbReference type="SMART" id="SM00456">
    <property type="entry name" value="WW"/>
    <property type="match status" value="1"/>
</dbReference>
<gene>
    <name evidence="8" type="primary">LOC117141637</name>
</gene>
<evidence type="ECO:0000256" key="2">
    <source>
        <dbReference type="ARBA" id="ARBA00013194"/>
    </source>
</evidence>
<proteinExistence type="predicted"/>
<dbReference type="PROSITE" id="PS01096">
    <property type="entry name" value="PPIC_PPIASE_1"/>
    <property type="match status" value="1"/>
</dbReference>
<keyword evidence="4 5" id="KW-0413">Isomerase</keyword>
<dbReference type="InterPro" id="IPR000297">
    <property type="entry name" value="PPIase_PpiC"/>
</dbReference>
<evidence type="ECO:0000256" key="1">
    <source>
        <dbReference type="ARBA" id="ARBA00000971"/>
    </source>
</evidence>
<evidence type="ECO:0000256" key="5">
    <source>
        <dbReference type="PROSITE-ProRule" id="PRU00278"/>
    </source>
</evidence>
<evidence type="ECO:0000256" key="4">
    <source>
        <dbReference type="ARBA" id="ARBA00023235"/>
    </source>
</evidence>
<dbReference type="InterPro" id="IPR001202">
    <property type="entry name" value="WW_dom"/>
</dbReference>
<dbReference type="GO" id="GO:0005829">
    <property type="term" value="C:cytosol"/>
    <property type="evidence" value="ECO:0007669"/>
    <property type="project" value="TreeGrafter"/>
</dbReference>
<dbReference type="Gene3D" id="2.20.70.10">
    <property type="match status" value="1"/>
</dbReference>
<protein>
    <recommendedName>
        <fullName evidence="2">peptidylprolyl isomerase</fullName>
        <ecNumber evidence="2">5.2.1.8</ecNumber>
    </recommendedName>
</protein>
<dbReference type="PANTHER" id="PTHR10657:SF4">
    <property type="entry name" value="PEPTIDYL-PROLYL CIS-TRANS ISOMERASE-RELATED"/>
    <property type="match status" value="1"/>
</dbReference>
<dbReference type="EC" id="5.2.1.8" evidence="2"/>
<dbReference type="InterPro" id="IPR023058">
    <property type="entry name" value="PPIase_PpiC_CS"/>
</dbReference>
<feature type="domain" description="PpiC" evidence="6">
    <location>
        <begin position="130"/>
        <end position="241"/>
    </location>
</feature>
<dbReference type="GO" id="GO:0060255">
    <property type="term" value="P:regulation of macromolecule metabolic process"/>
    <property type="evidence" value="ECO:0007669"/>
    <property type="project" value="UniProtKB-ARBA"/>
</dbReference>
<keyword evidence="3 5" id="KW-0697">Rotamase</keyword>
<dbReference type="RefSeq" id="XP_033161082.1">
    <property type="nucleotide sequence ID" value="XM_033305191.1"/>
</dbReference>
<dbReference type="InterPro" id="IPR051370">
    <property type="entry name" value="PPIase_Pin1"/>
</dbReference>
<comment type="catalytic activity">
    <reaction evidence="1">
        <text>[protein]-peptidylproline (omega=180) = [protein]-peptidylproline (omega=0)</text>
        <dbReference type="Rhea" id="RHEA:16237"/>
        <dbReference type="Rhea" id="RHEA-COMP:10747"/>
        <dbReference type="Rhea" id="RHEA-COMP:10748"/>
        <dbReference type="ChEBI" id="CHEBI:83833"/>
        <dbReference type="ChEBI" id="CHEBI:83834"/>
        <dbReference type="EC" id="5.2.1.8"/>
    </reaction>
</comment>
<accession>A0A6P8JW43</accession>
<sequence>MNTMKPALCKFDIFKIEDGQNGDQQTCDHSWGWLDASSKSKYSSDNVKSDSYGDADSGLSILTGERHNSERPNKLPLGWEERIVHSTKECYFYDTITRKVYFTLPPSPYREKNRNAWGAVLGDYPECNDKCTLRCRHILVKHNESDRCSSYRERVVRRTRQEALNKIMHARDLIQSGKCEFAELAKMISDCCSARHGGDLGPLSLTQTSFVFERNILLLNDGELSEIFQTNAGYHILLRTPINFDNYRTKMSRSLTKIVIANEKAKSKAHLKKSKYFYNLTKKQKAFLCKKRQTADFESMSSCPDSVFFKTSRFSTSVSEPPEEQLNIRNRIVHSQLDGTTRLDQYVKFIESKYIGKKVIKLQNFLIKKEKGKN</sequence>
<evidence type="ECO:0000259" key="6">
    <source>
        <dbReference type="PROSITE" id="PS50198"/>
    </source>
</evidence>